<comment type="caution">
    <text evidence="1">The sequence shown here is derived from an EMBL/GenBank/DDBJ whole genome shotgun (WGS) entry which is preliminary data.</text>
</comment>
<accession>M5RLX3</accession>
<dbReference type="EMBL" id="ANOG01000408">
    <property type="protein sequence ID" value="EMI20206.1"/>
    <property type="molecule type" value="Genomic_DNA"/>
</dbReference>
<organism evidence="1 2">
    <name type="scientific">Rhodopirellula maiorica SM1</name>
    <dbReference type="NCBI Taxonomy" id="1265738"/>
    <lineage>
        <taxon>Bacteria</taxon>
        <taxon>Pseudomonadati</taxon>
        <taxon>Planctomycetota</taxon>
        <taxon>Planctomycetia</taxon>
        <taxon>Pirellulales</taxon>
        <taxon>Pirellulaceae</taxon>
        <taxon>Novipirellula</taxon>
    </lineage>
</organism>
<dbReference type="AlphaFoldDB" id="M5RLX3"/>
<dbReference type="Proteomes" id="UP000011991">
    <property type="component" value="Unassembled WGS sequence"/>
</dbReference>
<dbReference type="PATRIC" id="fig|1265738.3.peg.2863"/>
<reference evidence="1 2" key="1">
    <citation type="journal article" date="2013" name="Mar. Genomics">
        <title>Expression of sulfatases in Rhodopirellula baltica and the diversity of sulfatases in the genus Rhodopirellula.</title>
        <authorList>
            <person name="Wegner C.E."/>
            <person name="Richter-Heitmann T."/>
            <person name="Klindworth A."/>
            <person name="Klockow C."/>
            <person name="Richter M."/>
            <person name="Achstetter T."/>
            <person name="Glockner F.O."/>
            <person name="Harder J."/>
        </authorList>
    </citation>
    <scope>NUCLEOTIDE SEQUENCE [LARGE SCALE GENOMIC DNA]</scope>
    <source>
        <strain evidence="1 2">SM1</strain>
    </source>
</reference>
<proteinExistence type="predicted"/>
<evidence type="ECO:0000313" key="1">
    <source>
        <dbReference type="EMBL" id="EMI20206.1"/>
    </source>
</evidence>
<name>M5RLX3_9BACT</name>
<keyword evidence="2" id="KW-1185">Reference proteome</keyword>
<evidence type="ECO:0000313" key="2">
    <source>
        <dbReference type="Proteomes" id="UP000011991"/>
    </source>
</evidence>
<protein>
    <submittedName>
        <fullName evidence="1">Uncharacterized protein</fullName>
    </submittedName>
</protein>
<sequence length="56" mass="6385">MAVRSTSDDRFSCLCVCDNDDATNTHDLHDYHCHHHYPMQSVALKASFRNTPHLGL</sequence>
<gene>
    <name evidence="1" type="ORF">RMSM_02860</name>
</gene>